<dbReference type="Proteomes" id="UP000177751">
    <property type="component" value="Unassembled WGS sequence"/>
</dbReference>
<keyword evidence="1" id="KW-0472">Membrane</keyword>
<accession>A0A1G2JFX7</accession>
<name>A0A1G2JFX7_9BACT</name>
<dbReference type="EMBL" id="MHPP01000004">
    <property type="protein sequence ID" value="OGZ85290.1"/>
    <property type="molecule type" value="Genomic_DNA"/>
</dbReference>
<organism evidence="2 3">
    <name type="scientific">Candidatus Staskawiczbacteria bacterium RIFOXYC1_FULL_38_18</name>
    <dbReference type="NCBI Taxonomy" id="1802229"/>
    <lineage>
        <taxon>Bacteria</taxon>
        <taxon>Candidatus Staskawicziibacteriota</taxon>
    </lineage>
</organism>
<evidence type="ECO:0000313" key="3">
    <source>
        <dbReference type="Proteomes" id="UP000177751"/>
    </source>
</evidence>
<reference evidence="2 3" key="1">
    <citation type="journal article" date="2016" name="Nat. Commun.">
        <title>Thousands of microbial genomes shed light on interconnected biogeochemical processes in an aquifer system.</title>
        <authorList>
            <person name="Anantharaman K."/>
            <person name="Brown C.T."/>
            <person name="Hug L.A."/>
            <person name="Sharon I."/>
            <person name="Castelle C.J."/>
            <person name="Probst A.J."/>
            <person name="Thomas B.C."/>
            <person name="Singh A."/>
            <person name="Wilkins M.J."/>
            <person name="Karaoz U."/>
            <person name="Brodie E.L."/>
            <person name="Williams K.H."/>
            <person name="Hubbard S.S."/>
            <person name="Banfield J.F."/>
        </authorList>
    </citation>
    <scope>NUCLEOTIDE SEQUENCE [LARGE SCALE GENOMIC DNA]</scope>
</reference>
<sequence length="150" mass="17159">MSTGEIILVCVYLFASLGLIIIGNWPQKPCRHHKWPKRSDREYKKDSKTGQYVLVDHNDPKRAAMGHKQKVWTGDYVKTDKDEWGRSPYGSRLSRSCEVCGTTEMRMVNPDGREHINVYSNGELVKTRELTAGEDWSSMALKVTNITLVE</sequence>
<feature type="transmembrane region" description="Helical" evidence="1">
    <location>
        <begin position="6"/>
        <end position="25"/>
    </location>
</feature>
<keyword evidence="1" id="KW-1133">Transmembrane helix</keyword>
<gene>
    <name evidence="2" type="ORF">A2401_00960</name>
</gene>
<protein>
    <submittedName>
        <fullName evidence="2">Uncharacterized protein</fullName>
    </submittedName>
</protein>
<proteinExistence type="predicted"/>
<dbReference type="AlphaFoldDB" id="A0A1G2JFX7"/>
<comment type="caution">
    <text evidence="2">The sequence shown here is derived from an EMBL/GenBank/DDBJ whole genome shotgun (WGS) entry which is preliminary data.</text>
</comment>
<keyword evidence="1" id="KW-0812">Transmembrane</keyword>
<dbReference type="STRING" id="1802229.A2401_00960"/>
<evidence type="ECO:0000313" key="2">
    <source>
        <dbReference type="EMBL" id="OGZ85290.1"/>
    </source>
</evidence>
<evidence type="ECO:0000256" key="1">
    <source>
        <dbReference type="SAM" id="Phobius"/>
    </source>
</evidence>